<protein>
    <submittedName>
        <fullName evidence="1">DUF2946 domain-containing protein</fullName>
    </submittedName>
</protein>
<dbReference type="InterPro" id="IPR021333">
    <property type="entry name" value="DUF2946"/>
</dbReference>
<gene>
    <name evidence="1" type="ORF">C0Z20_23485</name>
</gene>
<name>A0A2N7WWK6_9BURK</name>
<reference evidence="1 2" key="1">
    <citation type="submission" date="2018-01" db="EMBL/GenBank/DDBJ databases">
        <title>Whole genome analyses suggest that Burkholderia sensu lato contains two further novel genera in the rhizoxinica-symbiotica group Mycetohabitans gen. nov., and Trinickia gen. nov.: implications for the evolution of diazotrophy and nodulation in the Burkholderiaceae.</title>
        <authorList>
            <person name="Estrada-de los Santos P."/>
            <person name="Palmer M."/>
            <person name="Chavez-Ramirez B."/>
            <person name="Beukes C."/>
            <person name="Steenkamp E.T."/>
            <person name="Hirsch A.M."/>
            <person name="Manyaka P."/>
            <person name="Maluk M."/>
            <person name="Lafos M."/>
            <person name="Crook M."/>
            <person name="Gross E."/>
            <person name="Simon M.F."/>
            <person name="Bueno dos Reis Junior F."/>
            <person name="Poole P.S."/>
            <person name="Venter S.N."/>
            <person name="James E.K."/>
        </authorList>
    </citation>
    <scope>NUCLEOTIDE SEQUENCE [LARGE SCALE GENOMIC DNA]</scope>
    <source>
        <strain evidence="1 2">JPY 581</strain>
    </source>
</reference>
<dbReference type="STRING" id="863227.GCA_000373005_01734"/>
<sequence>MFARTHSKIGSLIGLFAILMATLAPTISHIVAASRRADTACAVHSMHMQSMGPMHDMARMHMAHMMHMMHESNVCTNDSTPHSATTHGDDCGYCSLFAHTPAVPTIPIPFSAIAWAIEQCKAVSFESIRRHEPLTSSQPRAPPASS</sequence>
<evidence type="ECO:0000313" key="1">
    <source>
        <dbReference type="EMBL" id="PMS33888.1"/>
    </source>
</evidence>
<dbReference type="Pfam" id="PF11162">
    <property type="entry name" value="DUF2946"/>
    <property type="match status" value="1"/>
</dbReference>
<accession>A0A2N7WWK6</accession>
<dbReference type="OrthoDB" id="8538365at2"/>
<dbReference type="AlphaFoldDB" id="A0A2N7WWK6"/>
<evidence type="ECO:0000313" key="2">
    <source>
        <dbReference type="Proteomes" id="UP000235777"/>
    </source>
</evidence>
<organism evidence="1 2">
    <name type="scientific">Trinickia symbiotica</name>
    <dbReference type="NCBI Taxonomy" id="863227"/>
    <lineage>
        <taxon>Bacteria</taxon>
        <taxon>Pseudomonadati</taxon>
        <taxon>Pseudomonadota</taxon>
        <taxon>Betaproteobacteria</taxon>
        <taxon>Burkholderiales</taxon>
        <taxon>Burkholderiaceae</taxon>
        <taxon>Trinickia</taxon>
    </lineage>
</organism>
<dbReference type="Proteomes" id="UP000235777">
    <property type="component" value="Unassembled WGS sequence"/>
</dbReference>
<dbReference type="EMBL" id="PNYC01000017">
    <property type="protein sequence ID" value="PMS33888.1"/>
    <property type="molecule type" value="Genomic_DNA"/>
</dbReference>
<dbReference type="RefSeq" id="WP_018440290.1">
    <property type="nucleotide sequence ID" value="NZ_KB890169.1"/>
</dbReference>
<keyword evidence="2" id="KW-1185">Reference proteome</keyword>
<proteinExistence type="predicted"/>
<comment type="caution">
    <text evidence="1">The sequence shown here is derived from an EMBL/GenBank/DDBJ whole genome shotgun (WGS) entry which is preliminary data.</text>
</comment>